<dbReference type="VEuPathDB" id="VectorBase:GAUT043017"/>
<dbReference type="Proteomes" id="UP000078200">
    <property type="component" value="Unassembled WGS sequence"/>
</dbReference>
<organism evidence="1 2">
    <name type="scientific">Glossina austeni</name>
    <name type="common">Savannah tsetse fly</name>
    <dbReference type="NCBI Taxonomy" id="7395"/>
    <lineage>
        <taxon>Eukaryota</taxon>
        <taxon>Metazoa</taxon>
        <taxon>Ecdysozoa</taxon>
        <taxon>Arthropoda</taxon>
        <taxon>Hexapoda</taxon>
        <taxon>Insecta</taxon>
        <taxon>Pterygota</taxon>
        <taxon>Neoptera</taxon>
        <taxon>Endopterygota</taxon>
        <taxon>Diptera</taxon>
        <taxon>Brachycera</taxon>
        <taxon>Muscomorpha</taxon>
        <taxon>Hippoboscoidea</taxon>
        <taxon>Glossinidae</taxon>
        <taxon>Glossina</taxon>
    </lineage>
</organism>
<dbReference type="STRING" id="7395.A0A1A9VNY5"/>
<accession>A0A1A9VNY5</accession>
<protein>
    <submittedName>
        <fullName evidence="1">Uncharacterized protein</fullName>
    </submittedName>
</protein>
<dbReference type="EnsemblMetazoa" id="GAUT043017-RA">
    <property type="protein sequence ID" value="GAUT043017-PA"/>
    <property type="gene ID" value="GAUT043017"/>
</dbReference>
<proteinExistence type="predicted"/>
<sequence>MKHGVSACFYGCKNKALDQTKEYVNGQLKNKYGDTVVRSNNGLYAYTHKRQVCLREFLKTK</sequence>
<evidence type="ECO:0000313" key="1">
    <source>
        <dbReference type="EnsemblMetazoa" id="GAUT043017-PA"/>
    </source>
</evidence>
<dbReference type="Gene3D" id="2.30.30.100">
    <property type="match status" value="1"/>
</dbReference>
<dbReference type="AlphaFoldDB" id="A0A1A9VNY5"/>
<evidence type="ECO:0000313" key="2">
    <source>
        <dbReference type="Proteomes" id="UP000078200"/>
    </source>
</evidence>
<keyword evidence="2" id="KW-1185">Reference proteome</keyword>
<reference evidence="1" key="1">
    <citation type="submission" date="2020-05" db="UniProtKB">
        <authorList>
            <consortium name="EnsemblMetazoa"/>
        </authorList>
    </citation>
    <scope>IDENTIFICATION</scope>
    <source>
        <strain evidence="1">TTRI</strain>
    </source>
</reference>
<name>A0A1A9VNY5_GLOAU</name>